<dbReference type="AlphaFoldDB" id="A0A9D4V4Y9"/>
<evidence type="ECO:0000256" key="1">
    <source>
        <dbReference type="SAM" id="MobiDB-lite"/>
    </source>
</evidence>
<evidence type="ECO:0000313" key="3">
    <source>
        <dbReference type="Proteomes" id="UP000886520"/>
    </source>
</evidence>
<dbReference type="OrthoDB" id="10451397at2759"/>
<keyword evidence="3" id="KW-1185">Reference proteome</keyword>
<sequence length="235" mass="25007">MKDEVDRLQKEVTDLEASTSTCVQHINFCESMLEQVKAGDTMLLLPTVGQHLRHLQAIVSVPGLCAACGLEFMASHVVCVYTLACGHAYHALCFAVWLLLETVCADASCKSSIPNSLISMLLHTGSGYIPCVAPIQDDVPKVVLQATPEAHSADSSEGTPDVKRMVAGDENPDSSIFLSDMVKVSKKSKENDDGGPSKKNRPSESTRDNQVEAAAWTQPVGQSPATASPSQSPGP</sequence>
<organism evidence="2 3">
    <name type="scientific">Adiantum capillus-veneris</name>
    <name type="common">Maidenhair fern</name>
    <dbReference type="NCBI Taxonomy" id="13818"/>
    <lineage>
        <taxon>Eukaryota</taxon>
        <taxon>Viridiplantae</taxon>
        <taxon>Streptophyta</taxon>
        <taxon>Embryophyta</taxon>
        <taxon>Tracheophyta</taxon>
        <taxon>Polypodiopsida</taxon>
        <taxon>Polypodiidae</taxon>
        <taxon>Polypodiales</taxon>
        <taxon>Pteridineae</taxon>
        <taxon>Pteridaceae</taxon>
        <taxon>Vittarioideae</taxon>
        <taxon>Adiantum</taxon>
    </lineage>
</organism>
<protein>
    <recommendedName>
        <fullName evidence="4">RING-type domain-containing protein</fullName>
    </recommendedName>
</protein>
<evidence type="ECO:0000313" key="2">
    <source>
        <dbReference type="EMBL" id="KAI5079890.1"/>
    </source>
</evidence>
<evidence type="ECO:0008006" key="4">
    <source>
        <dbReference type="Google" id="ProtNLM"/>
    </source>
</evidence>
<feature type="compositionally biased region" description="Basic and acidic residues" evidence="1">
    <location>
        <begin position="187"/>
        <end position="210"/>
    </location>
</feature>
<proteinExistence type="predicted"/>
<feature type="region of interest" description="Disordered" evidence="1">
    <location>
        <begin position="148"/>
        <end position="235"/>
    </location>
</feature>
<dbReference type="Proteomes" id="UP000886520">
    <property type="component" value="Chromosome 5"/>
</dbReference>
<name>A0A9D4V4Y9_ADICA</name>
<dbReference type="EMBL" id="JABFUD020000005">
    <property type="protein sequence ID" value="KAI5079890.1"/>
    <property type="molecule type" value="Genomic_DNA"/>
</dbReference>
<feature type="compositionally biased region" description="Low complexity" evidence="1">
    <location>
        <begin position="221"/>
        <end position="235"/>
    </location>
</feature>
<gene>
    <name evidence="2" type="ORF">GOP47_0005369</name>
</gene>
<dbReference type="SUPFAM" id="SSF57850">
    <property type="entry name" value="RING/U-box"/>
    <property type="match status" value="1"/>
</dbReference>
<reference evidence="2 3" key="1">
    <citation type="submission" date="2021-01" db="EMBL/GenBank/DDBJ databases">
        <title>Adiantum capillus-veneris genome.</title>
        <authorList>
            <person name="Fang Y."/>
            <person name="Liao Q."/>
        </authorList>
    </citation>
    <scope>NUCLEOTIDE SEQUENCE [LARGE SCALE GENOMIC DNA]</scope>
    <source>
        <strain evidence="2">H3</strain>
        <tissue evidence="2">Leaf</tissue>
    </source>
</reference>
<accession>A0A9D4V4Y9</accession>
<comment type="caution">
    <text evidence="2">The sequence shown here is derived from an EMBL/GenBank/DDBJ whole genome shotgun (WGS) entry which is preliminary data.</text>
</comment>